<evidence type="ECO:0000313" key="2">
    <source>
        <dbReference type="Proteomes" id="UP000046393"/>
    </source>
</evidence>
<dbReference type="GO" id="GO:0005764">
    <property type="term" value="C:lysosome"/>
    <property type="evidence" value="ECO:0007669"/>
    <property type="project" value="UniProtKB-SubCell"/>
</dbReference>
<keyword evidence="2" id="KW-1185">Reference proteome</keyword>
<name>A0A0N5AQU3_9BILA</name>
<proteinExistence type="inferred from homology"/>
<accession>A0A0N5AQU3</accession>
<dbReference type="GO" id="GO:0034198">
    <property type="term" value="P:cellular response to amino acid starvation"/>
    <property type="evidence" value="ECO:0007669"/>
    <property type="project" value="UniProtKB-UniRule"/>
</dbReference>
<sequence length="508" mass="58054">MENKYLYAPMSLLFVTLSESHEQISFAYPFEASETVICEDPLHLEAINRLDSISPWFFSLKPEILAHLLSGKGATNLPFELKIDNMRYVGYPKMVSTPRGRSPRIFNVVFVVGANMSADLVTCYEELSEKIAIAIDSEQTRCNYLSVHMSIILDAHDALDRQQSSNSINLRNYESECFQKILVNSTLAVDLCNIFNDLSDYGLVSVFLNEVVEIGFCLVERCMVRAGLAPITSQQIESQIRLIRPYHAIFLLDDVIPGPDASSDLQRIKKYCTPDRSILDISNASGLSMMQVFCIVRHLLLWARAVVVYPVCLENLYSSSAYPQLPLKNYTEKFRHIFQEELPIILAQFSPPSTLDQFLDPTTHSEYNQIIRYNMVLFLLRYNLIVQLHTFIYLMEPFSDQIVASDALAHLKDSEMRLALEKLTVSEVLKAHIAAICNNLLDIMPKEQAMNYFNLFISMTPLLNGEHHIEDIMFRLGKSRLVVTRILEIFANVLCTFERPDFIHSQFS</sequence>
<dbReference type="PANTHER" id="PTHR13153">
    <property type="entry name" value="CGTHBA PROTEIN -14 GENE PROTEIN"/>
    <property type="match status" value="1"/>
</dbReference>
<dbReference type="Pfam" id="PF03666">
    <property type="entry name" value="NPR3"/>
    <property type="match status" value="1"/>
</dbReference>
<evidence type="ECO:0000256" key="1">
    <source>
        <dbReference type="RuleBase" id="RU368069"/>
    </source>
</evidence>
<comment type="similarity">
    <text evidence="1">Belongs to the NPR3 family.</text>
</comment>
<keyword evidence="1" id="KW-0458">Lysosome</keyword>
<reference evidence="3" key="1">
    <citation type="submission" date="2017-02" db="UniProtKB">
        <authorList>
            <consortium name="WormBaseParasite"/>
        </authorList>
    </citation>
    <scope>IDENTIFICATION</scope>
</reference>
<organism evidence="2 3">
    <name type="scientific">Syphacia muris</name>
    <dbReference type="NCBI Taxonomy" id="451379"/>
    <lineage>
        <taxon>Eukaryota</taxon>
        <taxon>Metazoa</taxon>
        <taxon>Ecdysozoa</taxon>
        <taxon>Nematoda</taxon>
        <taxon>Chromadorea</taxon>
        <taxon>Rhabditida</taxon>
        <taxon>Spirurina</taxon>
        <taxon>Oxyuridomorpha</taxon>
        <taxon>Oxyuroidea</taxon>
        <taxon>Oxyuridae</taxon>
        <taxon>Syphacia</taxon>
    </lineage>
</organism>
<dbReference type="AlphaFoldDB" id="A0A0N5AQU3"/>
<protein>
    <recommendedName>
        <fullName evidence="1">GATOR complex protein NPRL3</fullName>
    </recommendedName>
    <alternativeName>
        <fullName evidence="1">Nitrogen permease regulator 3-like protein</fullName>
    </alternativeName>
</protein>
<keyword evidence="1" id="KW-0732">Signal</keyword>
<dbReference type="GO" id="GO:0010508">
    <property type="term" value="P:positive regulation of autophagy"/>
    <property type="evidence" value="ECO:0007669"/>
    <property type="project" value="TreeGrafter"/>
</dbReference>
<dbReference type="PANTHER" id="PTHR13153:SF5">
    <property type="entry name" value="GATOR COMPLEX PROTEIN NPRL3"/>
    <property type="match status" value="1"/>
</dbReference>
<dbReference type="InterPro" id="IPR005365">
    <property type="entry name" value="Npr3"/>
</dbReference>
<dbReference type="STRING" id="451379.A0A0N5AQU3"/>
<dbReference type="GO" id="GO:1990130">
    <property type="term" value="C:GATOR1 complex"/>
    <property type="evidence" value="ECO:0007669"/>
    <property type="project" value="UniProtKB-UniRule"/>
</dbReference>
<comment type="subcellular location">
    <subcellularLocation>
        <location evidence="1">Lysosome</location>
    </subcellularLocation>
</comment>
<comment type="function">
    <text evidence="1">As a component of the GATOR1 complex functions as an inhibitor of the amino acid-sensing branch of the TORC1 pathway.</text>
</comment>
<dbReference type="Proteomes" id="UP000046393">
    <property type="component" value="Unplaced"/>
</dbReference>
<evidence type="ECO:0000313" key="3">
    <source>
        <dbReference type="WBParaSite" id="SMUV_0000706801-mRNA-1"/>
    </source>
</evidence>
<dbReference type="GO" id="GO:1904262">
    <property type="term" value="P:negative regulation of TORC1 signaling"/>
    <property type="evidence" value="ECO:0007669"/>
    <property type="project" value="TreeGrafter"/>
</dbReference>
<dbReference type="WBParaSite" id="SMUV_0000706801-mRNA-1">
    <property type="protein sequence ID" value="SMUV_0000706801-mRNA-1"/>
    <property type="gene ID" value="SMUV_0000706801"/>
</dbReference>
<dbReference type="GO" id="GO:0038202">
    <property type="term" value="P:TORC1 signaling"/>
    <property type="evidence" value="ECO:0007669"/>
    <property type="project" value="TreeGrafter"/>
</dbReference>